<gene>
    <name evidence="1" type="ORF">OBRU01_19048</name>
</gene>
<protein>
    <submittedName>
        <fullName evidence="1">Putative multiple inositol polyphosphate phosphatase 1</fullName>
    </submittedName>
</protein>
<keyword evidence="2" id="KW-1185">Reference proteome</keyword>
<evidence type="ECO:0000313" key="1">
    <source>
        <dbReference type="EMBL" id="KOB64940.1"/>
    </source>
</evidence>
<accession>A0A0L7KPA5</accession>
<name>A0A0L7KPA5_OPEBR</name>
<evidence type="ECO:0000313" key="2">
    <source>
        <dbReference type="Proteomes" id="UP000037510"/>
    </source>
</evidence>
<sequence>MPMCQSELCPLRVLTQHFNQSIHNCDYSDMCMMPMCQSELCPLRVLTQHFNQSIHNCDYSDMCSLRGELFSTYKNML</sequence>
<dbReference type="EMBL" id="JTDY01007785">
    <property type="protein sequence ID" value="KOB64940.1"/>
    <property type="molecule type" value="Genomic_DNA"/>
</dbReference>
<organism evidence="1 2">
    <name type="scientific">Operophtera brumata</name>
    <name type="common">Winter moth</name>
    <name type="synonym">Phalaena brumata</name>
    <dbReference type="NCBI Taxonomy" id="104452"/>
    <lineage>
        <taxon>Eukaryota</taxon>
        <taxon>Metazoa</taxon>
        <taxon>Ecdysozoa</taxon>
        <taxon>Arthropoda</taxon>
        <taxon>Hexapoda</taxon>
        <taxon>Insecta</taxon>
        <taxon>Pterygota</taxon>
        <taxon>Neoptera</taxon>
        <taxon>Endopterygota</taxon>
        <taxon>Lepidoptera</taxon>
        <taxon>Glossata</taxon>
        <taxon>Ditrysia</taxon>
        <taxon>Geometroidea</taxon>
        <taxon>Geometridae</taxon>
        <taxon>Larentiinae</taxon>
        <taxon>Operophtera</taxon>
    </lineage>
</organism>
<comment type="caution">
    <text evidence="1">The sequence shown here is derived from an EMBL/GenBank/DDBJ whole genome shotgun (WGS) entry which is preliminary data.</text>
</comment>
<reference evidence="1 2" key="1">
    <citation type="journal article" date="2015" name="Genome Biol. Evol.">
        <title>The genome of winter moth (Operophtera brumata) provides a genomic perspective on sexual dimorphism and phenology.</title>
        <authorList>
            <person name="Derks M.F."/>
            <person name="Smit S."/>
            <person name="Salis L."/>
            <person name="Schijlen E."/>
            <person name="Bossers A."/>
            <person name="Mateman C."/>
            <person name="Pijl A.S."/>
            <person name="de Ridder D."/>
            <person name="Groenen M.A."/>
            <person name="Visser M.E."/>
            <person name="Megens H.J."/>
        </authorList>
    </citation>
    <scope>NUCLEOTIDE SEQUENCE [LARGE SCALE GENOMIC DNA]</scope>
    <source>
        <strain evidence="1">WM2013NL</strain>
        <tissue evidence="1">Head and thorax</tissue>
    </source>
</reference>
<dbReference type="AlphaFoldDB" id="A0A0L7KPA5"/>
<proteinExistence type="predicted"/>
<dbReference type="Proteomes" id="UP000037510">
    <property type="component" value="Unassembled WGS sequence"/>
</dbReference>